<reference evidence="4" key="1">
    <citation type="submission" date="2024-04" db="EMBL/GenBank/DDBJ databases">
        <title>Salinicola lusitanus LLJ914,a marine bacterium isolated from the Okinawa Trough.</title>
        <authorList>
            <person name="Li J."/>
        </authorList>
    </citation>
    <scope>NUCLEOTIDE SEQUENCE [LARGE SCALE GENOMIC DNA]</scope>
</reference>
<dbReference type="AlphaFoldDB" id="A0AAW0N897"/>
<dbReference type="PANTHER" id="PTHR47481:SF31">
    <property type="entry name" value="OS01G0873500 PROTEIN"/>
    <property type="match status" value="1"/>
</dbReference>
<dbReference type="PROSITE" id="PS50158">
    <property type="entry name" value="ZF_CCHC"/>
    <property type="match status" value="1"/>
</dbReference>
<dbReference type="InterPro" id="IPR036875">
    <property type="entry name" value="Znf_CCHC_sf"/>
</dbReference>
<dbReference type="GO" id="GO:0003676">
    <property type="term" value="F:nucleic acid binding"/>
    <property type="evidence" value="ECO:0007669"/>
    <property type="project" value="InterPro"/>
</dbReference>
<dbReference type="PANTHER" id="PTHR47481">
    <property type="match status" value="1"/>
</dbReference>
<evidence type="ECO:0000256" key="1">
    <source>
        <dbReference type="PROSITE-ProRule" id="PRU00047"/>
    </source>
</evidence>
<evidence type="ECO:0000313" key="4">
    <source>
        <dbReference type="Proteomes" id="UP001460270"/>
    </source>
</evidence>
<keyword evidence="1" id="KW-0863">Zinc-finger</keyword>
<comment type="caution">
    <text evidence="3">The sequence shown here is derived from an EMBL/GenBank/DDBJ whole genome shotgun (WGS) entry which is preliminary data.</text>
</comment>
<dbReference type="GO" id="GO:0008270">
    <property type="term" value="F:zinc ion binding"/>
    <property type="evidence" value="ECO:0007669"/>
    <property type="project" value="UniProtKB-KW"/>
</dbReference>
<evidence type="ECO:0000259" key="2">
    <source>
        <dbReference type="PROSITE" id="PS50158"/>
    </source>
</evidence>
<organism evidence="3 4">
    <name type="scientific">Mugilogobius chulae</name>
    <name type="common">yellowstripe goby</name>
    <dbReference type="NCBI Taxonomy" id="88201"/>
    <lineage>
        <taxon>Eukaryota</taxon>
        <taxon>Metazoa</taxon>
        <taxon>Chordata</taxon>
        <taxon>Craniata</taxon>
        <taxon>Vertebrata</taxon>
        <taxon>Euteleostomi</taxon>
        <taxon>Actinopterygii</taxon>
        <taxon>Neopterygii</taxon>
        <taxon>Teleostei</taxon>
        <taxon>Neoteleostei</taxon>
        <taxon>Acanthomorphata</taxon>
        <taxon>Gobiaria</taxon>
        <taxon>Gobiiformes</taxon>
        <taxon>Gobioidei</taxon>
        <taxon>Gobiidae</taxon>
        <taxon>Gobionellinae</taxon>
        <taxon>Mugilogobius</taxon>
    </lineage>
</organism>
<name>A0AAW0N897_9GOBI</name>
<dbReference type="Proteomes" id="UP001460270">
    <property type="component" value="Unassembled WGS sequence"/>
</dbReference>
<gene>
    <name evidence="3" type="ORF">WMY93_022895</name>
</gene>
<dbReference type="Pfam" id="PF22936">
    <property type="entry name" value="Pol_BBD"/>
    <property type="match status" value="1"/>
</dbReference>
<sequence>MSKREKDSAPSRWGRLVFDGDERGYELWETKFLGHLCLQGLKDTILKTPGPDDEGDEEKNAEAYAELIQFLDDKSLSLVMREATDDGRAALKILREYYAGKGKPRVISLYTELTSLQKSPMENITEYVIRAETAITALRNAGEALSDGLLIAMVLKGLPETFKPFAIHVSQTEDEMTFSEFKTKLRSFEDIENMRATVSEDNVMKARAQFGTRRAPESARESAKESGHADFVCFKCGTKGHIAKTCPRKQWCNHCKSTTHNNATCRRKKQRDNARGVSDTENREYAFRIRDAEMPVPDVERRGLMVDAGATLHIITDIAKFKKFDTSFQAGTHCVELADGTRSSGVAKQRGDAEVWLVDSRGRRFKTTLRSALYIPTYPQDIFSVKAATSCGATVIFMPQPGENTEILSNIVSVEAITDGSGDTGLWCVPMVSAVDLVEAEPVPEMCGGGGVGLVQRSLHGGQQYKGGR</sequence>
<keyword evidence="1" id="KW-0479">Metal-binding</keyword>
<proteinExistence type="predicted"/>
<dbReference type="Gene3D" id="4.10.60.10">
    <property type="entry name" value="Zinc finger, CCHC-type"/>
    <property type="match status" value="1"/>
</dbReference>
<dbReference type="SUPFAM" id="SSF57756">
    <property type="entry name" value="Retrovirus zinc finger-like domains"/>
    <property type="match status" value="1"/>
</dbReference>
<keyword evidence="4" id="KW-1185">Reference proteome</keyword>
<dbReference type="Pfam" id="PF00098">
    <property type="entry name" value="zf-CCHC"/>
    <property type="match status" value="1"/>
</dbReference>
<feature type="domain" description="CCHC-type" evidence="2">
    <location>
        <begin position="233"/>
        <end position="248"/>
    </location>
</feature>
<evidence type="ECO:0000313" key="3">
    <source>
        <dbReference type="EMBL" id="KAK7890932.1"/>
    </source>
</evidence>
<dbReference type="InterPro" id="IPR054722">
    <property type="entry name" value="PolX-like_BBD"/>
</dbReference>
<dbReference type="Pfam" id="PF14223">
    <property type="entry name" value="Retrotran_gag_2"/>
    <property type="match status" value="1"/>
</dbReference>
<keyword evidence="1" id="KW-0862">Zinc</keyword>
<dbReference type="InterPro" id="IPR001878">
    <property type="entry name" value="Znf_CCHC"/>
</dbReference>
<dbReference type="SMART" id="SM00343">
    <property type="entry name" value="ZnF_C2HC"/>
    <property type="match status" value="1"/>
</dbReference>
<dbReference type="EMBL" id="JBBPFD010000017">
    <property type="protein sequence ID" value="KAK7890932.1"/>
    <property type="molecule type" value="Genomic_DNA"/>
</dbReference>
<protein>
    <recommendedName>
        <fullName evidence="2">CCHC-type domain-containing protein</fullName>
    </recommendedName>
</protein>
<accession>A0AAW0N897</accession>